<feature type="binding site" evidence="4">
    <location>
        <position position="126"/>
    </location>
    <ligand>
        <name>Zn(2+)</name>
        <dbReference type="ChEBI" id="CHEBI:29105"/>
        <label>1</label>
    </ligand>
</feature>
<dbReference type="GO" id="GO:0007165">
    <property type="term" value="P:signal transduction"/>
    <property type="evidence" value="ECO:0007669"/>
    <property type="project" value="InterPro"/>
</dbReference>
<dbReference type="CDD" id="cd00077">
    <property type="entry name" value="HDc"/>
    <property type="match status" value="1"/>
</dbReference>
<dbReference type="InterPro" id="IPR003607">
    <property type="entry name" value="HD/PDEase_dom"/>
</dbReference>
<protein>
    <recommendedName>
        <fullName evidence="5">Phosphodiesterase</fullName>
        <ecNumber evidence="5">3.1.4.-</ecNumber>
    </recommendedName>
</protein>
<evidence type="ECO:0000256" key="1">
    <source>
        <dbReference type="ARBA" id="ARBA00022723"/>
    </source>
</evidence>
<comment type="similarity">
    <text evidence="5">Belongs to the cyclic nucleotide phosphodiesterase family.</text>
</comment>
<evidence type="ECO:0000313" key="7">
    <source>
        <dbReference type="EMBL" id="OAD08135.1"/>
    </source>
</evidence>
<evidence type="ECO:0000256" key="4">
    <source>
        <dbReference type="PIRSR" id="PIRSR623088-3"/>
    </source>
</evidence>
<dbReference type="SMART" id="SM00471">
    <property type="entry name" value="HDc"/>
    <property type="match status" value="1"/>
</dbReference>
<keyword evidence="8" id="KW-1185">Reference proteome</keyword>
<gene>
    <name evidence="7" type="ORF">MUCCIDRAFT_105088</name>
</gene>
<dbReference type="VEuPathDB" id="FungiDB:MUCCIDRAFT_105088"/>
<dbReference type="PANTHER" id="PTHR11347">
    <property type="entry name" value="CYCLIC NUCLEOTIDE PHOSPHODIESTERASE"/>
    <property type="match status" value="1"/>
</dbReference>
<comment type="cofactor">
    <cofactor evidence="5">
        <name>a divalent metal cation</name>
        <dbReference type="ChEBI" id="CHEBI:60240"/>
    </cofactor>
    <text evidence="5">Binds 2 divalent metal cations per subunit. Site 1 may preferentially bind zinc ions, while site 2 has a preference for magnesium and/or manganese ions.</text>
</comment>
<feature type="domain" description="PDEase" evidence="6">
    <location>
        <begin position="9"/>
        <end position="346"/>
    </location>
</feature>
<evidence type="ECO:0000259" key="6">
    <source>
        <dbReference type="PROSITE" id="PS51845"/>
    </source>
</evidence>
<feature type="binding site" evidence="4">
    <location>
        <position position="90"/>
    </location>
    <ligand>
        <name>Zn(2+)</name>
        <dbReference type="ChEBI" id="CHEBI:29105"/>
        <label>1</label>
    </ligand>
</feature>
<dbReference type="Pfam" id="PF00233">
    <property type="entry name" value="PDEase_I"/>
    <property type="match status" value="1"/>
</dbReference>
<organism evidence="7 8">
    <name type="scientific">Mucor lusitanicus CBS 277.49</name>
    <dbReference type="NCBI Taxonomy" id="747725"/>
    <lineage>
        <taxon>Eukaryota</taxon>
        <taxon>Fungi</taxon>
        <taxon>Fungi incertae sedis</taxon>
        <taxon>Mucoromycota</taxon>
        <taxon>Mucoromycotina</taxon>
        <taxon>Mucoromycetes</taxon>
        <taxon>Mucorales</taxon>
        <taxon>Mucorineae</taxon>
        <taxon>Mucoraceae</taxon>
        <taxon>Mucor</taxon>
    </lineage>
</organism>
<dbReference type="InterPro" id="IPR002073">
    <property type="entry name" value="PDEase_catalytic_dom"/>
</dbReference>
<name>A0A168PS31_MUCCL</name>
<feature type="binding site" evidence="4">
    <location>
        <position position="127"/>
    </location>
    <ligand>
        <name>Zn(2+)</name>
        <dbReference type="ChEBI" id="CHEBI:29105"/>
        <label>1</label>
    </ligand>
</feature>
<evidence type="ECO:0000313" key="8">
    <source>
        <dbReference type="Proteomes" id="UP000077051"/>
    </source>
</evidence>
<reference evidence="7 8" key="1">
    <citation type="submission" date="2015-06" db="EMBL/GenBank/DDBJ databases">
        <title>Expansion of signal transduction pathways in fungi by whole-genome duplication.</title>
        <authorList>
            <consortium name="DOE Joint Genome Institute"/>
            <person name="Corrochano L.M."/>
            <person name="Kuo A."/>
            <person name="Marcet-Houben M."/>
            <person name="Polaino S."/>
            <person name="Salamov A."/>
            <person name="Villalobos J.M."/>
            <person name="Alvarez M.I."/>
            <person name="Avalos J."/>
            <person name="Benito E.P."/>
            <person name="Benoit I."/>
            <person name="Burger G."/>
            <person name="Camino L.P."/>
            <person name="Canovas D."/>
            <person name="Cerda-Olmedo E."/>
            <person name="Cheng J.-F."/>
            <person name="Dominguez A."/>
            <person name="Elias M."/>
            <person name="Eslava A.P."/>
            <person name="Glaser F."/>
            <person name="Grimwood J."/>
            <person name="Gutierrez G."/>
            <person name="Heitman J."/>
            <person name="Henrissat B."/>
            <person name="Iturriaga E.A."/>
            <person name="Lang B.F."/>
            <person name="Lavin J.L."/>
            <person name="Lee S."/>
            <person name="Li W."/>
            <person name="Lindquist E."/>
            <person name="Lopez-Garcia S."/>
            <person name="Luque E.M."/>
            <person name="Marcos A.T."/>
            <person name="Martin J."/>
            <person name="Mccluskey K."/>
            <person name="Medina H.R."/>
            <person name="Miralles-Duran A."/>
            <person name="Miyazaki A."/>
            <person name="Munoz-Torres E."/>
            <person name="Oguiza J.A."/>
            <person name="Ohm R."/>
            <person name="Olmedo M."/>
            <person name="Orejas M."/>
            <person name="Ortiz-Castellanos L."/>
            <person name="Pisabarro A.G."/>
            <person name="Rodriguez-Romero J."/>
            <person name="Ruiz-Herrera J."/>
            <person name="Ruiz-Vazquez R."/>
            <person name="Sanz C."/>
            <person name="Schackwitz W."/>
            <person name="Schmutz J."/>
            <person name="Shahriari M."/>
            <person name="Shelest E."/>
            <person name="Silva-Franco F."/>
            <person name="Soanes D."/>
            <person name="Syed K."/>
            <person name="Tagua V.G."/>
            <person name="Talbot N.J."/>
            <person name="Thon M."/>
            <person name="De Vries R.P."/>
            <person name="Wiebenga A."/>
            <person name="Yadav J.S."/>
            <person name="Braun E.L."/>
            <person name="Baker S."/>
            <person name="Garre V."/>
            <person name="Horwitz B."/>
            <person name="Torres-Martinez S."/>
            <person name="Idnurm A."/>
            <person name="Herrera-Estrella A."/>
            <person name="Gabaldon T."/>
            <person name="Grigoriev I.V."/>
        </authorList>
    </citation>
    <scope>NUCLEOTIDE SEQUENCE [LARGE SCALE GENOMIC DNA]</scope>
    <source>
        <strain evidence="7 8">CBS 277.49</strain>
    </source>
</reference>
<sequence>MFSLKFNTAKLSQQQLLDIEKKFHQSLTLDMSLKLNVLSLNRTDLYAHALSLFVRSNVHKVLDLSVSQLLDFLIDVADKYTKAPYHTFYHAVDIVTILYYLCHDLNADMYLTDLDKSILLVAALCHDIGHPGFTNSFQIKTQTELAEKYGGTSTLETYSVHLTMELLDKHSTANSHVVRDTIKDLILSTDMAYHSELVNQADQLVRLVEQSRKSSSSSSNKRKHCTSTALVPSTHLALESRTSLCRILLHAADISNMARPWVISKQWSDLIVQEFFSQGDEERKRKMTISPGMDREVCSQPSISLKFGQLILPYFESLVSLLPKSHVFVDFLVANRARWERLDQHKQSPTTIRRVSSDVRATSTTTITTSPSIASATAIKYKRIRLGFRSKSFPTVLYHHHQHHHYQSNVIIEKNNLLPLVNFKSSLLYDTTKTNIESIVLYHPYDQ</sequence>
<dbReference type="SUPFAM" id="SSF109604">
    <property type="entry name" value="HD-domain/PDEase-like"/>
    <property type="match status" value="1"/>
</dbReference>
<dbReference type="EMBL" id="AMYB01000001">
    <property type="protein sequence ID" value="OAD08135.1"/>
    <property type="molecule type" value="Genomic_DNA"/>
</dbReference>
<dbReference type="PROSITE" id="PS00126">
    <property type="entry name" value="PDEASE_I_1"/>
    <property type="match status" value="1"/>
</dbReference>
<keyword evidence="2 5" id="KW-0378">Hydrolase</keyword>
<dbReference type="PRINTS" id="PR00387">
    <property type="entry name" value="PDIESTERASE1"/>
</dbReference>
<dbReference type="AlphaFoldDB" id="A0A168PS31"/>
<evidence type="ECO:0000256" key="3">
    <source>
        <dbReference type="PIRSR" id="PIRSR623088-1"/>
    </source>
</evidence>
<dbReference type="PROSITE" id="PS51845">
    <property type="entry name" value="PDEASE_I_2"/>
    <property type="match status" value="1"/>
</dbReference>
<dbReference type="Proteomes" id="UP000077051">
    <property type="component" value="Unassembled WGS sequence"/>
</dbReference>
<dbReference type="GO" id="GO:0046872">
    <property type="term" value="F:metal ion binding"/>
    <property type="evidence" value="ECO:0007669"/>
    <property type="project" value="UniProtKB-KW"/>
</dbReference>
<dbReference type="InterPro" id="IPR036971">
    <property type="entry name" value="PDEase_catalytic_dom_sf"/>
</dbReference>
<evidence type="ECO:0000256" key="2">
    <source>
        <dbReference type="ARBA" id="ARBA00022801"/>
    </source>
</evidence>
<feature type="binding site" evidence="4">
    <location>
        <position position="127"/>
    </location>
    <ligand>
        <name>Zn(2+)</name>
        <dbReference type="ChEBI" id="CHEBI:29105"/>
        <label>2</label>
    </ligand>
</feature>
<feature type="active site" description="Proton donor" evidence="3">
    <location>
        <position position="86"/>
    </location>
</feature>
<accession>A0A168PS31</accession>
<dbReference type="InterPro" id="IPR023088">
    <property type="entry name" value="PDEase"/>
</dbReference>
<dbReference type="STRING" id="747725.A0A168PS31"/>
<keyword evidence="1 4" id="KW-0479">Metal-binding</keyword>
<evidence type="ECO:0000256" key="5">
    <source>
        <dbReference type="RuleBase" id="RU363067"/>
    </source>
</evidence>
<feature type="binding site" evidence="4">
    <location>
        <position position="253"/>
    </location>
    <ligand>
        <name>Zn(2+)</name>
        <dbReference type="ChEBI" id="CHEBI:29105"/>
        <label>1</label>
    </ligand>
</feature>
<proteinExistence type="inferred from homology"/>
<dbReference type="Gene3D" id="1.10.1300.10">
    <property type="entry name" value="3'5'-cyclic nucleotide phosphodiesterase, catalytic domain"/>
    <property type="match status" value="1"/>
</dbReference>
<dbReference type="GO" id="GO:0004114">
    <property type="term" value="F:3',5'-cyclic-nucleotide phosphodiesterase activity"/>
    <property type="evidence" value="ECO:0007669"/>
    <property type="project" value="InterPro"/>
</dbReference>
<comment type="caution">
    <text evidence="7">The sequence shown here is derived from an EMBL/GenBank/DDBJ whole genome shotgun (WGS) entry which is preliminary data.</text>
</comment>
<dbReference type="InterPro" id="IPR023174">
    <property type="entry name" value="PDEase_CS"/>
</dbReference>
<dbReference type="EC" id="3.1.4.-" evidence="5"/>
<dbReference type="OrthoDB" id="546632at2759"/>